<comment type="caution">
    <text evidence="2">The sequence shown here is derived from an EMBL/GenBank/DDBJ whole genome shotgun (WGS) entry which is preliminary data.</text>
</comment>
<feature type="compositionally biased region" description="Acidic residues" evidence="1">
    <location>
        <begin position="1"/>
        <end position="52"/>
    </location>
</feature>
<name>A0A9P7FKJ9_9AGAR</name>
<protein>
    <submittedName>
        <fullName evidence="2">Uncharacterized protein</fullName>
    </submittedName>
</protein>
<keyword evidence="3" id="KW-1185">Reference proteome</keyword>
<accession>A0A9P7FKJ9</accession>
<reference evidence="2" key="1">
    <citation type="submission" date="2020-07" db="EMBL/GenBank/DDBJ databases">
        <authorList>
            <person name="Nieuwenhuis M."/>
            <person name="Van De Peppel L.J.J."/>
        </authorList>
    </citation>
    <scope>NUCLEOTIDE SEQUENCE</scope>
    <source>
        <strain evidence="2">AP01</strain>
        <tissue evidence="2">Mycelium</tissue>
    </source>
</reference>
<feature type="non-terminal residue" evidence="2">
    <location>
        <position position="1"/>
    </location>
</feature>
<organism evidence="2 3">
    <name type="scientific">Asterophora parasitica</name>
    <dbReference type="NCBI Taxonomy" id="117018"/>
    <lineage>
        <taxon>Eukaryota</taxon>
        <taxon>Fungi</taxon>
        <taxon>Dikarya</taxon>
        <taxon>Basidiomycota</taxon>
        <taxon>Agaricomycotina</taxon>
        <taxon>Agaricomycetes</taxon>
        <taxon>Agaricomycetidae</taxon>
        <taxon>Agaricales</taxon>
        <taxon>Tricholomatineae</taxon>
        <taxon>Lyophyllaceae</taxon>
        <taxon>Asterophora</taxon>
    </lineage>
</organism>
<dbReference type="OrthoDB" id="277439at2759"/>
<evidence type="ECO:0000313" key="2">
    <source>
        <dbReference type="EMBL" id="KAG5633053.1"/>
    </source>
</evidence>
<feature type="region of interest" description="Disordered" evidence="1">
    <location>
        <begin position="1"/>
        <end position="109"/>
    </location>
</feature>
<proteinExistence type="predicted"/>
<reference evidence="2" key="2">
    <citation type="submission" date="2021-10" db="EMBL/GenBank/DDBJ databases">
        <title>Phylogenomics reveals ancestral predisposition of the termite-cultivated fungus Termitomyces towards a domesticated lifestyle.</title>
        <authorList>
            <person name="Auxier B."/>
            <person name="Grum-Grzhimaylo A."/>
            <person name="Cardenas M.E."/>
            <person name="Lodge J.D."/>
            <person name="Laessoe T."/>
            <person name="Pedersen O."/>
            <person name="Smith M.E."/>
            <person name="Kuyper T.W."/>
            <person name="Franco-Molano E.A."/>
            <person name="Baroni T.J."/>
            <person name="Aanen D.K."/>
        </authorList>
    </citation>
    <scope>NUCLEOTIDE SEQUENCE</scope>
    <source>
        <strain evidence="2">AP01</strain>
        <tissue evidence="2">Mycelium</tissue>
    </source>
</reference>
<evidence type="ECO:0000256" key="1">
    <source>
        <dbReference type="SAM" id="MobiDB-lite"/>
    </source>
</evidence>
<sequence length="109" mass="11963">AKFDESEGDEEDEDGGVDEDSDNEEDDEASADEESDDEMLASDVEDAPEALDDLQNFISTLDPTAKKRKASDTDAPTATDRSRKQRRLTLKERTEAGAESEFRAQASGM</sequence>
<dbReference type="EMBL" id="JABCKV010007310">
    <property type="protein sequence ID" value="KAG5633053.1"/>
    <property type="molecule type" value="Genomic_DNA"/>
</dbReference>
<dbReference type="Proteomes" id="UP000775547">
    <property type="component" value="Unassembled WGS sequence"/>
</dbReference>
<dbReference type="AlphaFoldDB" id="A0A9P7FKJ9"/>
<evidence type="ECO:0000313" key="3">
    <source>
        <dbReference type="Proteomes" id="UP000775547"/>
    </source>
</evidence>
<feature type="compositionally biased region" description="Basic and acidic residues" evidence="1">
    <location>
        <begin position="89"/>
        <end position="102"/>
    </location>
</feature>
<gene>
    <name evidence="2" type="ORF">DXG03_008666</name>
</gene>